<dbReference type="RefSeq" id="WP_077277937.1">
    <property type="nucleotide sequence ID" value="NZ_MVBK01000022.1"/>
</dbReference>
<dbReference type="Pfam" id="PF00384">
    <property type="entry name" value="Molybdopterin"/>
    <property type="match status" value="1"/>
</dbReference>
<keyword evidence="8" id="KW-0574">Periplasm</keyword>
<dbReference type="AlphaFoldDB" id="A0A1V3NPM4"/>
<comment type="cofactor">
    <cofactor evidence="1">
        <name>Mo-bis(molybdopterin guanine dinucleotide)</name>
        <dbReference type="ChEBI" id="CHEBI:60539"/>
    </cofactor>
</comment>
<evidence type="ECO:0000256" key="1">
    <source>
        <dbReference type="ARBA" id="ARBA00001942"/>
    </source>
</evidence>
<dbReference type="InterPro" id="IPR006963">
    <property type="entry name" value="Mopterin_OxRdtase_4Fe-4S_dom"/>
</dbReference>
<evidence type="ECO:0000256" key="14">
    <source>
        <dbReference type="ARBA" id="ARBA00052176"/>
    </source>
</evidence>
<evidence type="ECO:0000313" key="18">
    <source>
        <dbReference type="EMBL" id="OOG26828.1"/>
    </source>
</evidence>
<dbReference type="Gene3D" id="2.40.40.20">
    <property type="match status" value="1"/>
</dbReference>
<dbReference type="InterPro" id="IPR041854">
    <property type="entry name" value="BFD-like_2Fe2S-bd_dom_sf"/>
</dbReference>
<evidence type="ECO:0000313" key="19">
    <source>
        <dbReference type="Proteomes" id="UP000189462"/>
    </source>
</evidence>
<dbReference type="InterPro" id="IPR006657">
    <property type="entry name" value="MoPterin_dinucl-bd_dom"/>
</dbReference>
<evidence type="ECO:0000256" key="2">
    <source>
        <dbReference type="ARBA" id="ARBA00001966"/>
    </source>
</evidence>
<gene>
    <name evidence="18" type="ORF">B1C78_04435</name>
</gene>
<keyword evidence="19" id="KW-1185">Reference proteome</keyword>
<evidence type="ECO:0000256" key="13">
    <source>
        <dbReference type="ARBA" id="ARBA00023063"/>
    </source>
</evidence>
<dbReference type="Gene3D" id="1.10.10.1100">
    <property type="entry name" value="BFD-like [2Fe-2S]-binding domain"/>
    <property type="match status" value="1"/>
</dbReference>
<dbReference type="GO" id="GO:0046872">
    <property type="term" value="F:metal ion binding"/>
    <property type="evidence" value="ECO:0007669"/>
    <property type="project" value="UniProtKB-KW"/>
</dbReference>
<keyword evidence="12" id="KW-0411">Iron-sulfur</keyword>
<evidence type="ECO:0000259" key="17">
    <source>
        <dbReference type="PROSITE" id="PS51669"/>
    </source>
</evidence>
<dbReference type="GO" id="GO:0051539">
    <property type="term" value="F:4 iron, 4 sulfur cluster binding"/>
    <property type="evidence" value="ECO:0007669"/>
    <property type="project" value="UniProtKB-KW"/>
</dbReference>
<comment type="function">
    <text evidence="15">Catalytic subunit of the periplasmic nitrate reductase complex NapAB. Receives electrons from NapB and catalyzes the reduction of nitrate to nitrite.</text>
</comment>
<evidence type="ECO:0000256" key="3">
    <source>
        <dbReference type="ARBA" id="ARBA00008747"/>
    </source>
</evidence>
<dbReference type="PROSITE" id="PS51669">
    <property type="entry name" value="4FE4S_MOW_BIS_MGD"/>
    <property type="match status" value="1"/>
</dbReference>
<dbReference type="EMBL" id="MVBK01000022">
    <property type="protein sequence ID" value="OOG26828.1"/>
    <property type="molecule type" value="Genomic_DNA"/>
</dbReference>
<evidence type="ECO:0000256" key="11">
    <source>
        <dbReference type="ARBA" id="ARBA00023004"/>
    </source>
</evidence>
<keyword evidence="7" id="KW-0732">Signal</keyword>
<evidence type="ECO:0000256" key="8">
    <source>
        <dbReference type="ARBA" id="ARBA00022764"/>
    </source>
</evidence>
<dbReference type="GO" id="GO:0043546">
    <property type="term" value="F:molybdopterin cofactor binding"/>
    <property type="evidence" value="ECO:0007669"/>
    <property type="project" value="InterPro"/>
</dbReference>
<keyword evidence="9" id="KW-0249">Electron transport</keyword>
<dbReference type="Proteomes" id="UP000189462">
    <property type="component" value="Unassembled WGS sequence"/>
</dbReference>
<dbReference type="GO" id="GO:1990204">
    <property type="term" value="C:oxidoreductase complex"/>
    <property type="evidence" value="ECO:0007669"/>
    <property type="project" value="UniProtKB-ARBA"/>
</dbReference>
<dbReference type="GO" id="GO:0042128">
    <property type="term" value="P:nitrate assimilation"/>
    <property type="evidence" value="ECO:0007669"/>
    <property type="project" value="UniProtKB-KW"/>
</dbReference>
<dbReference type="SUPFAM" id="SSF53706">
    <property type="entry name" value="Formate dehydrogenase/DMSO reductase, domains 1-3"/>
    <property type="match status" value="1"/>
</dbReference>
<dbReference type="EC" id="1.9.6.1" evidence="16"/>
<accession>A0A1V3NPM4</accession>
<proteinExistence type="inferred from homology"/>
<dbReference type="PANTHER" id="PTHR43105:SF9">
    <property type="entry name" value="NADPH-FE(3+) OXIDOREDUCTASE SUBUNIT ALPHA"/>
    <property type="match status" value="1"/>
</dbReference>
<reference evidence="18 19" key="1">
    <citation type="submission" date="2017-02" db="EMBL/GenBank/DDBJ databases">
        <title>Genomic diversity within the haloalkaliphilic genus Thioalkalivibrio.</title>
        <authorList>
            <person name="Ahn A.-C."/>
            <person name="Meier-Kolthoff J."/>
            <person name="Overmars L."/>
            <person name="Richter M."/>
            <person name="Woyke T."/>
            <person name="Sorokin D.Y."/>
            <person name="Muyzer G."/>
        </authorList>
    </citation>
    <scope>NUCLEOTIDE SEQUENCE [LARGE SCALE GENOMIC DNA]</scope>
    <source>
        <strain evidence="18 19">ALJD</strain>
    </source>
</reference>
<dbReference type="Gene3D" id="3.40.50.740">
    <property type="match status" value="1"/>
</dbReference>
<dbReference type="GO" id="GO:0016020">
    <property type="term" value="C:membrane"/>
    <property type="evidence" value="ECO:0007669"/>
    <property type="project" value="TreeGrafter"/>
</dbReference>
<dbReference type="SUPFAM" id="SSF50692">
    <property type="entry name" value="ADC-like"/>
    <property type="match status" value="1"/>
</dbReference>
<keyword evidence="13" id="KW-0534">Nitrate assimilation</keyword>
<dbReference type="FunFam" id="2.40.40.20:FF:000005">
    <property type="entry name" value="Periplasmic nitrate reductase"/>
    <property type="match status" value="1"/>
</dbReference>
<dbReference type="InterPro" id="IPR006656">
    <property type="entry name" value="Mopterin_OxRdtase"/>
</dbReference>
<dbReference type="InterPro" id="IPR009010">
    <property type="entry name" value="Asp_de-COase-like_dom_sf"/>
</dbReference>
<evidence type="ECO:0000256" key="10">
    <source>
        <dbReference type="ARBA" id="ARBA00023002"/>
    </source>
</evidence>
<protein>
    <recommendedName>
        <fullName evidence="16">nitrate reductase (cytochrome)</fullName>
        <ecNumber evidence="16">1.9.6.1</ecNumber>
    </recommendedName>
</protein>
<dbReference type="Gene3D" id="2.20.25.90">
    <property type="entry name" value="ADC-like domains"/>
    <property type="match status" value="1"/>
</dbReference>
<dbReference type="OrthoDB" id="9810782at2"/>
<feature type="domain" description="4Fe-4S Mo/W bis-MGD-type" evidence="17">
    <location>
        <begin position="8"/>
        <end position="63"/>
    </location>
</feature>
<dbReference type="Pfam" id="PF04324">
    <property type="entry name" value="Fer2_BFD"/>
    <property type="match status" value="1"/>
</dbReference>
<keyword evidence="6" id="KW-0479">Metal-binding</keyword>
<evidence type="ECO:0000256" key="5">
    <source>
        <dbReference type="ARBA" id="ARBA00022505"/>
    </source>
</evidence>
<evidence type="ECO:0000256" key="7">
    <source>
        <dbReference type="ARBA" id="ARBA00022729"/>
    </source>
</evidence>
<evidence type="ECO:0000256" key="4">
    <source>
        <dbReference type="ARBA" id="ARBA00022485"/>
    </source>
</evidence>
<evidence type="ECO:0000256" key="9">
    <source>
        <dbReference type="ARBA" id="ARBA00022982"/>
    </source>
</evidence>
<evidence type="ECO:0000256" key="16">
    <source>
        <dbReference type="ARBA" id="ARBA00067026"/>
    </source>
</evidence>
<dbReference type="Pfam" id="PF01568">
    <property type="entry name" value="Molydop_binding"/>
    <property type="match status" value="1"/>
</dbReference>
<keyword evidence="9" id="KW-0813">Transport</keyword>
<name>A0A1V3NPM4_9GAMM</name>
<dbReference type="CDD" id="cd02791">
    <property type="entry name" value="MopB_CT_Nitrate-R-NapA-like"/>
    <property type="match status" value="1"/>
</dbReference>
<dbReference type="InterPro" id="IPR041957">
    <property type="entry name" value="CT_Nitrate-R-NapA-like"/>
</dbReference>
<dbReference type="CDD" id="cd02754">
    <property type="entry name" value="MopB_Nitrate-R-NapA-like"/>
    <property type="match status" value="1"/>
</dbReference>
<dbReference type="Pfam" id="PF04879">
    <property type="entry name" value="Molybdop_Fe4S4"/>
    <property type="match status" value="1"/>
</dbReference>
<keyword evidence="4" id="KW-0004">4Fe-4S</keyword>
<comment type="caution">
    <text evidence="18">The sequence shown here is derived from an EMBL/GenBank/DDBJ whole genome shotgun (WGS) entry which is preliminary data.</text>
</comment>
<dbReference type="PANTHER" id="PTHR43105">
    <property type="entry name" value="RESPIRATORY NITRATE REDUCTASE"/>
    <property type="match status" value="1"/>
</dbReference>
<comment type="cofactor">
    <cofactor evidence="2">
        <name>[4Fe-4S] cluster</name>
        <dbReference type="ChEBI" id="CHEBI:49883"/>
    </cofactor>
</comment>
<dbReference type="InterPro" id="IPR007419">
    <property type="entry name" value="BFD-like_2Fe2S-bd_dom"/>
</dbReference>
<dbReference type="Gene3D" id="3.40.228.10">
    <property type="entry name" value="Dimethylsulfoxide Reductase, domain 2"/>
    <property type="match status" value="1"/>
</dbReference>
<dbReference type="SMART" id="SM00926">
    <property type="entry name" value="Molybdop_Fe4S4"/>
    <property type="match status" value="1"/>
</dbReference>
<evidence type="ECO:0000256" key="12">
    <source>
        <dbReference type="ARBA" id="ARBA00023014"/>
    </source>
</evidence>
<keyword evidence="11" id="KW-0408">Iron</keyword>
<dbReference type="STRING" id="108003.B1C78_04435"/>
<sequence>MGRDVAPRTPVRTTCPYCGVGCGVLVERTVGGFRVRGDPEHPANRGRLCSKGAALGETLGEEGRLLRPVIGGRAVGWDEALDAVAAGFRRVIDAHGPDAVAFYVSGQLLTEDYYVANKLMKGFIGSANIDTNSRLCMSTPVAAQTQAFGEDAVPGCYEDPELADLVVLVGSNAAWTHPVLFQRLAAAREARPEMRVVVVDPRRTATCELADLHLPLRPGTDAFLFTGLFNHLRRHDALDWAYIEAHTEGFAATLEAARESCGSIPETALRCGLPEQDVAGFFRLFAAQERTVTLFSQGVNQSASGVDKVLAILNVHLATGRIGRPGMGPFSLTGQPNAMGGREVGGLATQLAAHMGFDDPEHVMRVGRFWNAPNMASRPGLKAVDLFRAVGGGRIKALWIMGTNPMVSMPDADTLRTALGRCELVVVSDCMADTDTLRQAHVRLPAATWGEREGTVTNSERCISRQRAFTEPPGDARPDWWIICQVARRMGFGGAFAYESPAEIFREHARLSGLDNGGNRAFDISALAPLDAEGYAALAPVQWPVTQERPEGTARLFGDGRFRHPGARGRLLPVVPGLPATATDGQWPLVLNTGRTRDQWHTMTRTARTARLTTHLPEPVAEIHPDDARAAGLADGMLVRVESPRGHVLVRARVSRAQRPGSVFVPIHWNDCHAGSARVGALVAPITDPVSGQPEFKHTPVAIRPWPGRWHAFLLTGEPVPAPPEADYWVRTRAAGHWRLELAGRSEAPDWHDWGRRQLGRVGEWLEFDDPGGGTYRAARVVAGRLRAALFVGPDHTLPPRDWLGGLFVGAALPEAARAALLAGRPAGGAESGPTVCACFGVGLNTLKETIRLRQLGSVEAVGAALQAGTGCGSCLPEIRALLPAQSTQNV</sequence>
<evidence type="ECO:0000256" key="6">
    <source>
        <dbReference type="ARBA" id="ARBA00022723"/>
    </source>
</evidence>
<evidence type="ECO:0000256" key="15">
    <source>
        <dbReference type="ARBA" id="ARBA00055000"/>
    </source>
</evidence>
<dbReference type="InterPro" id="IPR050123">
    <property type="entry name" value="Prok_molybdopt-oxidoreductase"/>
</dbReference>
<dbReference type="GO" id="GO:0045333">
    <property type="term" value="P:cellular respiration"/>
    <property type="evidence" value="ECO:0007669"/>
    <property type="project" value="UniProtKB-ARBA"/>
</dbReference>
<dbReference type="GO" id="GO:0050140">
    <property type="term" value="F:nitrate reductase (cytochrome) activity"/>
    <property type="evidence" value="ECO:0007669"/>
    <property type="project" value="UniProtKB-EC"/>
</dbReference>
<organism evidence="18 19">
    <name type="scientific">Thioalkalivibrio denitrificans</name>
    <dbReference type="NCBI Taxonomy" id="108003"/>
    <lineage>
        <taxon>Bacteria</taxon>
        <taxon>Pseudomonadati</taxon>
        <taxon>Pseudomonadota</taxon>
        <taxon>Gammaproteobacteria</taxon>
        <taxon>Chromatiales</taxon>
        <taxon>Ectothiorhodospiraceae</taxon>
        <taxon>Thioalkalivibrio</taxon>
    </lineage>
</organism>
<comment type="similarity">
    <text evidence="3">Belongs to the prokaryotic molybdopterin-containing oxidoreductase family. NasA/NapA/NarB subfamily.</text>
</comment>
<keyword evidence="10" id="KW-0560">Oxidoreductase</keyword>
<keyword evidence="5" id="KW-0500">Molybdenum</keyword>
<comment type="catalytic activity">
    <reaction evidence="14">
        <text>2 Fe(II)-[cytochrome] + nitrate + 2 H(+) = 2 Fe(III)-[cytochrome] + nitrite + H2O</text>
        <dbReference type="Rhea" id="RHEA:12909"/>
        <dbReference type="Rhea" id="RHEA-COMP:11777"/>
        <dbReference type="Rhea" id="RHEA-COMP:11778"/>
        <dbReference type="ChEBI" id="CHEBI:15377"/>
        <dbReference type="ChEBI" id="CHEBI:15378"/>
        <dbReference type="ChEBI" id="CHEBI:16301"/>
        <dbReference type="ChEBI" id="CHEBI:17632"/>
        <dbReference type="ChEBI" id="CHEBI:29033"/>
        <dbReference type="ChEBI" id="CHEBI:29034"/>
        <dbReference type="EC" id="1.9.6.1"/>
    </reaction>
</comment>